<dbReference type="OMA" id="YLFVMLR"/>
<dbReference type="PANTHER" id="PTHR34560:SF1">
    <property type="entry name" value="START DOMAIN-CONTAINING PROTEIN"/>
    <property type="match status" value="1"/>
</dbReference>
<dbReference type="STRING" id="2769.R7QRU1"/>
<dbReference type="PANTHER" id="PTHR34560">
    <property type="entry name" value="POLYKETIDE CYCLASE/DEHYDRASE/LIPID TRANSPORT SUPERFAMILY PROTEIN"/>
    <property type="match status" value="1"/>
</dbReference>
<evidence type="ECO:0008006" key="4">
    <source>
        <dbReference type="Google" id="ProtNLM"/>
    </source>
</evidence>
<dbReference type="RefSeq" id="XP_005711153.1">
    <property type="nucleotide sequence ID" value="XM_005711096.1"/>
</dbReference>
<evidence type="ECO:0000256" key="1">
    <source>
        <dbReference type="SAM" id="MobiDB-lite"/>
    </source>
</evidence>
<accession>R7QRU1</accession>
<name>R7QRU1_CHOCR</name>
<organism evidence="2 3">
    <name type="scientific">Chondrus crispus</name>
    <name type="common">Carrageen Irish moss</name>
    <name type="synonym">Polymorpha crispa</name>
    <dbReference type="NCBI Taxonomy" id="2769"/>
    <lineage>
        <taxon>Eukaryota</taxon>
        <taxon>Rhodophyta</taxon>
        <taxon>Florideophyceae</taxon>
        <taxon>Rhodymeniophycidae</taxon>
        <taxon>Gigartinales</taxon>
        <taxon>Gigartinaceae</taxon>
        <taxon>Chondrus</taxon>
    </lineage>
</organism>
<evidence type="ECO:0000313" key="2">
    <source>
        <dbReference type="EMBL" id="CDF40859.1"/>
    </source>
</evidence>
<dbReference type="InterPro" id="IPR023393">
    <property type="entry name" value="START-like_dom_sf"/>
</dbReference>
<dbReference type="PhylomeDB" id="R7QRU1"/>
<keyword evidence="3" id="KW-1185">Reference proteome</keyword>
<dbReference type="KEGG" id="ccp:CHC_T00007496001"/>
<protein>
    <recommendedName>
        <fullName evidence="4">START domain-containing protein</fullName>
    </recommendedName>
</protein>
<gene>
    <name evidence="2" type="ORF">CHC_T00007496001</name>
</gene>
<dbReference type="EMBL" id="HG002260">
    <property type="protein sequence ID" value="CDF40859.1"/>
    <property type="molecule type" value="Genomic_DNA"/>
</dbReference>
<reference evidence="3" key="1">
    <citation type="journal article" date="2013" name="Proc. Natl. Acad. Sci. U.S.A.">
        <title>Genome structure and metabolic features in the red seaweed Chondrus crispus shed light on evolution of the Archaeplastida.</title>
        <authorList>
            <person name="Collen J."/>
            <person name="Porcel B."/>
            <person name="Carre W."/>
            <person name="Ball S.G."/>
            <person name="Chaparro C."/>
            <person name="Tonon T."/>
            <person name="Barbeyron T."/>
            <person name="Michel G."/>
            <person name="Noel B."/>
            <person name="Valentin K."/>
            <person name="Elias M."/>
            <person name="Artiguenave F."/>
            <person name="Arun A."/>
            <person name="Aury J.M."/>
            <person name="Barbosa-Neto J.F."/>
            <person name="Bothwell J.H."/>
            <person name="Bouget F.Y."/>
            <person name="Brillet L."/>
            <person name="Cabello-Hurtado F."/>
            <person name="Capella-Gutierrez S."/>
            <person name="Charrier B."/>
            <person name="Cladiere L."/>
            <person name="Cock J.M."/>
            <person name="Coelho S.M."/>
            <person name="Colleoni C."/>
            <person name="Czjzek M."/>
            <person name="Da Silva C."/>
            <person name="Delage L."/>
            <person name="Denoeud F."/>
            <person name="Deschamps P."/>
            <person name="Dittami S.M."/>
            <person name="Gabaldon T."/>
            <person name="Gachon C.M."/>
            <person name="Groisillier A."/>
            <person name="Herve C."/>
            <person name="Jabbari K."/>
            <person name="Katinka M."/>
            <person name="Kloareg B."/>
            <person name="Kowalczyk N."/>
            <person name="Labadie K."/>
            <person name="Leblanc C."/>
            <person name="Lopez P.J."/>
            <person name="McLachlan D.H."/>
            <person name="Meslet-Cladiere L."/>
            <person name="Moustafa A."/>
            <person name="Nehr Z."/>
            <person name="Nyvall Collen P."/>
            <person name="Panaud O."/>
            <person name="Partensky F."/>
            <person name="Poulain J."/>
            <person name="Rensing S.A."/>
            <person name="Rousvoal S."/>
            <person name="Samson G."/>
            <person name="Symeonidi A."/>
            <person name="Weissenbach J."/>
            <person name="Zambounis A."/>
            <person name="Wincker P."/>
            <person name="Boyen C."/>
        </authorList>
    </citation>
    <scope>NUCLEOTIDE SEQUENCE [LARGE SCALE GENOMIC DNA]</scope>
    <source>
        <strain evidence="3">cv. Stackhouse</strain>
    </source>
</reference>
<proteinExistence type="predicted"/>
<feature type="region of interest" description="Disordered" evidence="1">
    <location>
        <begin position="333"/>
        <end position="372"/>
    </location>
</feature>
<dbReference type="SUPFAM" id="SSF55961">
    <property type="entry name" value="Bet v1-like"/>
    <property type="match status" value="1"/>
</dbReference>
<sequence length="384" mass="43318">MTSSKQVKTGVSLSLSLSDLHTARLSEIHRLYNDSKLFSASRILSSLEGELEANDAKCTTAELKALEAALATPFFARLRRECEEAQQLRILLEDRQGWTLSYNGSETRVWYRREPGMQSHSILTEGIIRAPLLNVAALMYEADLYERLFWYVISAVQLPLPEPGRLKRAAHITAYAPWPLFNRDIALNAYAIDGLDEEEPCFMVVSRSLQEHDGVVEPESESRVVRVHMHNSGFELLPVSPGVVTARFLYNIDPHLAFLPTALINWAARTLCRWSLRTLESRARDLSKMPKEYEERLATAEVYDYLGKRLNGYWLSKGISKEDARAQEQRAARISVQSDNFNPDDAPSGPPTSVMTSMVRGEPSGQPSRIKKSLARLWQSGNAH</sequence>
<dbReference type="OrthoDB" id="17317at2759"/>
<dbReference type="Proteomes" id="UP000012073">
    <property type="component" value="Unassembled WGS sequence"/>
</dbReference>
<dbReference type="Gene3D" id="3.30.530.20">
    <property type="match status" value="1"/>
</dbReference>
<evidence type="ECO:0000313" key="3">
    <source>
        <dbReference type="Proteomes" id="UP000012073"/>
    </source>
</evidence>
<dbReference type="AlphaFoldDB" id="R7QRU1"/>
<dbReference type="GeneID" id="17318869"/>
<dbReference type="Gramene" id="CDF40859">
    <property type="protein sequence ID" value="CDF40859"/>
    <property type="gene ID" value="CHC_T00007496001"/>
</dbReference>